<accession>A0A1M5GH40</accession>
<dbReference type="AlphaFoldDB" id="A0A1M5GH40"/>
<dbReference type="OrthoDB" id="1430580at2"/>
<evidence type="ECO:0000313" key="1">
    <source>
        <dbReference type="EMBL" id="SHG03033.1"/>
    </source>
</evidence>
<dbReference type="InterPro" id="IPR011008">
    <property type="entry name" value="Dimeric_a/b-barrel"/>
</dbReference>
<reference evidence="2" key="1">
    <citation type="submission" date="2016-11" db="EMBL/GenBank/DDBJ databases">
        <authorList>
            <person name="Varghese N."/>
            <person name="Submissions S."/>
        </authorList>
    </citation>
    <scope>NUCLEOTIDE SEQUENCE [LARGE SCALE GENOMIC DNA]</scope>
    <source>
        <strain evidence="2">DSM 24579</strain>
    </source>
</reference>
<dbReference type="EMBL" id="FQVT01000004">
    <property type="protein sequence ID" value="SHG03033.1"/>
    <property type="molecule type" value="Genomic_DNA"/>
</dbReference>
<organism evidence="1 2">
    <name type="scientific">Salegentibacter echinorum</name>
    <dbReference type="NCBI Taxonomy" id="1073325"/>
    <lineage>
        <taxon>Bacteria</taxon>
        <taxon>Pseudomonadati</taxon>
        <taxon>Bacteroidota</taxon>
        <taxon>Flavobacteriia</taxon>
        <taxon>Flavobacteriales</taxon>
        <taxon>Flavobacteriaceae</taxon>
        <taxon>Salegentibacter</taxon>
    </lineage>
</organism>
<gene>
    <name evidence="1" type="ORF">SAMN05444483_104160</name>
</gene>
<sequence length="112" mass="13143">MENKRYALALDLIDDPELINAYKKAHRKVWPAVIDSIKNSGIINMEIYLTGNRLFMLMEVDALFSFDKKSKMDAKNPKVQEWETLMSKYQKIVPSAEKGEKWTLMEKIFQLE</sequence>
<dbReference type="InterPro" id="IPR052996">
    <property type="entry name" value="Carb_Metab_Mutarotase"/>
</dbReference>
<dbReference type="Pfam" id="PF05336">
    <property type="entry name" value="rhaM"/>
    <property type="match status" value="1"/>
</dbReference>
<dbReference type="SUPFAM" id="SSF54909">
    <property type="entry name" value="Dimeric alpha+beta barrel"/>
    <property type="match status" value="1"/>
</dbReference>
<dbReference type="GO" id="GO:0016857">
    <property type="term" value="F:racemase and epimerase activity, acting on carbohydrates and derivatives"/>
    <property type="evidence" value="ECO:0007669"/>
    <property type="project" value="InterPro"/>
</dbReference>
<keyword evidence="2" id="KW-1185">Reference proteome</keyword>
<name>A0A1M5GH40_SALEC</name>
<dbReference type="STRING" id="1073325.SAMN05444483_104160"/>
<proteinExistence type="predicted"/>
<dbReference type="InterPro" id="IPR008000">
    <property type="entry name" value="Rham/fucose_mutarotase"/>
</dbReference>
<dbReference type="PANTHER" id="PTHR43239:SF1">
    <property type="entry name" value="UPF0734 PROTEIN DDB_G0273871_DDB_G0273177"/>
    <property type="match status" value="1"/>
</dbReference>
<dbReference type="Gene3D" id="3.30.70.100">
    <property type="match status" value="1"/>
</dbReference>
<dbReference type="Proteomes" id="UP000183945">
    <property type="component" value="Unassembled WGS sequence"/>
</dbReference>
<dbReference type="RefSeq" id="WP_072878697.1">
    <property type="nucleotide sequence ID" value="NZ_FQVT01000004.1"/>
</dbReference>
<protein>
    <submittedName>
        <fullName evidence="1">L-rhamnose mutarotase</fullName>
    </submittedName>
</protein>
<evidence type="ECO:0000313" key="2">
    <source>
        <dbReference type="Proteomes" id="UP000183945"/>
    </source>
</evidence>
<dbReference type="PANTHER" id="PTHR43239">
    <property type="entry name" value="UPF0734 PROTEIN DDB_G0273871/DDB_G0273177"/>
    <property type="match status" value="1"/>
</dbReference>